<evidence type="ECO:0000313" key="2">
    <source>
        <dbReference type="EMBL" id="KAK5096937.1"/>
    </source>
</evidence>
<dbReference type="Proteomes" id="UP001345013">
    <property type="component" value="Unassembled WGS sequence"/>
</dbReference>
<evidence type="ECO:0008006" key="4">
    <source>
        <dbReference type="Google" id="ProtNLM"/>
    </source>
</evidence>
<organism evidence="2 3">
    <name type="scientific">Lithohypha guttulata</name>
    <dbReference type="NCBI Taxonomy" id="1690604"/>
    <lineage>
        <taxon>Eukaryota</taxon>
        <taxon>Fungi</taxon>
        <taxon>Dikarya</taxon>
        <taxon>Ascomycota</taxon>
        <taxon>Pezizomycotina</taxon>
        <taxon>Eurotiomycetes</taxon>
        <taxon>Chaetothyriomycetidae</taxon>
        <taxon>Chaetothyriales</taxon>
        <taxon>Trichomeriaceae</taxon>
        <taxon>Lithohypha</taxon>
    </lineage>
</organism>
<dbReference type="Gene3D" id="3.30.2140.20">
    <property type="match status" value="1"/>
</dbReference>
<name>A0ABR0KIU7_9EURO</name>
<gene>
    <name evidence="2" type="ORF">LTR24_002378</name>
</gene>
<dbReference type="Pfam" id="PF00797">
    <property type="entry name" value="Acetyltransf_2"/>
    <property type="match status" value="1"/>
</dbReference>
<dbReference type="PANTHER" id="PTHR11786:SF0">
    <property type="entry name" value="ARYLAMINE N-ACETYLTRANSFERASE 4-RELATED"/>
    <property type="match status" value="1"/>
</dbReference>
<accession>A0ABR0KIU7</accession>
<dbReference type="PANTHER" id="PTHR11786">
    <property type="entry name" value="N-HYDROXYARYLAMINE O-ACETYLTRANSFERASE"/>
    <property type="match status" value="1"/>
</dbReference>
<dbReference type="InterPro" id="IPR038765">
    <property type="entry name" value="Papain-like_cys_pep_sf"/>
</dbReference>
<comment type="similarity">
    <text evidence="1">Belongs to the arylamine N-acetyltransferase family.</text>
</comment>
<dbReference type="EMBL" id="JAVRRG010000020">
    <property type="protein sequence ID" value="KAK5096937.1"/>
    <property type="molecule type" value="Genomic_DNA"/>
</dbReference>
<proteinExistence type="inferred from homology"/>
<keyword evidence="3" id="KW-1185">Reference proteome</keyword>
<dbReference type="SUPFAM" id="SSF54001">
    <property type="entry name" value="Cysteine proteinases"/>
    <property type="match status" value="1"/>
</dbReference>
<comment type="caution">
    <text evidence="2">The sequence shown here is derived from an EMBL/GenBank/DDBJ whole genome shotgun (WGS) entry which is preliminary data.</text>
</comment>
<sequence>MPSASDRPTYTPDQLQQYYNYIDLPTSCHLTAESIQVLDVDQQLDFISRLIRHQLCKVPFENLDLHYSPVKGISLNHVFLFDKVVTRNAGRGGYCMQNNAFFGSILRSLGFSVMSTGARVSRQVDDGSAGKNNPEEAEYGGFGHQVNILFFPNGKKYFCDVGFGASGPTFVVPLENGFTTINTGTEDKVASSMRLTRGFTANNTHRSPEQELWIYSVKYTTADDESKPWIQSYCFSETEFFPSDFEIMSGWVSTSRTSMFVNKVICQKFLMAEDGESLIGDITLVEGAIKERRFGESKQLTDIKSEDDRVSALEKYIGVKLRKDERMGISGFPSAIS</sequence>
<protein>
    <recommendedName>
        <fullName evidence="4">Arylamine N-acetyltransferase</fullName>
    </recommendedName>
</protein>
<evidence type="ECO:0000256" key="1">
    <source>
        <dbReference type="ARBA" id="ARBA00006547"/>
    </source>
</evidence>
<dbReference type="InterPro" id="IPR053710">
    <property type="entry name" value="Arylamine_NAT_domain_sf"/>
</dbReference>
<reference evidence="2 3" key="1">
    <citation type="submission" date="2023-08" db="EMBL/GenBank/DDBJ databases">
        <title>Black Yeasts Isolated from many extreme environments.</title>
        <authorList>
            <person name="Coleine C."/>
            <person name="Stajich J.E."/>
            <person name="Selbmann L."/>
        </authorList>
    </citation>
    <scope>NUCLEOTIDE SEQUENCE [LARGE SCALE GENOMIC DNA]</scope>
    <source>
        <strain evidence="2 3">CCFEE 5885</strain>
    </source>
</reference>
<evidence type="ECO:0000313" key="3">
    <source>
        <dbReference type="Proteomes" id="UP001345013"/>
    </source>
</evidence>
<dbReference type="InterPro" id="IPR001447">
    <property type="entry name" value="Arylamine_N-AcTrfase"/>
</dbReference>